<feature type="region of interest" description="Disordered" evidence="1">
    <location>
        <begin position="361"/>
        <end position="385"/>
    </location>
</feature>
<reference evidence="2 3" key="1">
    <citation type="journal article" date="2019" name="Appl. Microbiol. Biotechnol.">
        <title>Genome sequence of Isaria javanica and comparative genome analysis insights into family S53 peptidase evolution in fungal entomopathogens.</title>
        <authorList>
            <person name="Lin R."/>
            <person name="Zhang X."/>
            <person name="Xin B."/>
            <person name="Zou M."/>
            <person name="Gao Y."/>
            <person name="Qin F."/>
            <person name="Hu Q."/>
            <person name="Xie B."/>
            <person name="Cheng X."/>
        </authorList>
    </citation>
    <scope>NUCLEOTIDE SEQUENCE [LARGE SCALE GENOMIC DNA]</scope>
    <source>
        <strain evidence="2 3">IJ1G</strain>
    </source>
</reference>
<protein>
    <submittedName>
        <fullName evidence="2">Uncharacterized protein</fullName>
    </submittedName>
</protein>
<organism evidence="2 3">
    <name type="scientific">Cordyceps javanica</name>
    <dbReference type="NCBI Taxonomy" id="43265"/>
    <lineage>
        <taxon>Eukaryota</taxon>
        <taxon>Fungi</taxon>
        <taxon>Dikarya</taxon>
        <taxon>Ascomycota</taxon>
        <taxon>Pezizomycotina</taxon>
        <taxon>Sordariomycetes</taxon>
        <taxon>Hypocreomycetidae</taxon>
        <taxon>Hypocreales</taxon>
        <taxon>Cordycipitaceae</taxon>
        <taxon>Cordyceps</taxon>
    </lineage>
</organism>
<evidence type="ECO:0000256" key="1">
    <source>
        <dbReference type="SAM" id="MobiDB-lite"/>
    </source>
</evidence>
<name>A0A545V6Q5_9HYPO</name>
<proteinExistence type="predicted"/>
<evidence type="ECO:0000313" key="2">
    <source>
        <dbReference type="EMBL" id="TQV97392.1"/>
    </source>
</evidence>
<dbReference type="STRING" id="43265.A0A545V6Q5"/>
<comment type="caution">
    <text evidence="2">The sequence shown here is derived from an EMBL/GenBank/DDBJ whole genome shotgun (WGS) entry which is preliminary data.</text>
</comment>
<dbReference type="Proteomes" id="UP000315783">
    <property type="component" value="Unassembled WGS sequence"/>
</dbReference>
<accession>A0A545V6Q5</accession>
<dbReference type="EMBL" id="SPUK01000004">
    <property type="protein sequence ID" value="TQV97392.1"/>
    <property type="molecule type" value="Genomic_DNA"/>
</dbReference>
<sequence>MLNLSTICLASRETDPTKFHLVVKGQDVSEHSGVHLHAKLVKRRIKNYIDANRHDIPKSEELKIHNEFMTSYTHNYKAMVIGDAFEICATSSSGVPHQISFDKEDSQKMYDQCFLDAFTSLEKYLDDIRSEDGLENTKVVLVGVGFRNRSIWKEVKKRAESRGLALQDSTSFAIDITQPTCVALGAAYAISNPVTIREFMQTASFAVQSTERAPNLDQVIWSRGSSRTARISVLEGCDQRIICSPAPKAGENNTEKNLFYDFSTLALAGGEYDLRMDFRGDSIIIYCKDTRGQANNGDDEDQFEYKIYSDPGSRVCLRDIDKDASCGKDDRVEPDLNVPRALRSVTRETLKARILERTKYPDLDSGFPVTPGPSASAVSSRLRKR</sequence>
<dbReference type="AlphaFoldDB" id="A0A545V6Q5"/>
<gene>
    <name evidence="2" type="ORF">IF1G_03135</name>
</gene>
<keyword evidence="3" id="KW-1185">Reference proteome</keyword>
<evidence type="ECO:0000313" key="3">
    <source>
        <dbReference type="Proteomes" id="UP000315783"/>
    </source>
</evidence>